<evidence type="ECO:0008006" key="4">
    <source>
        <dbReference type="Google" id="ProtNLM"/>
    </source>
</evidence>
<dbReference type="EMBL" id="FNSA01000003">
    <property type="protein sequence ID" value="SEC79999.1"/>
    <property type="molecule type" value="Genomic_DNA"/>
</dbReference>
<evidence type="ECO:0000313" key="3">
    <source>
        <dbReference type="Proteomes" id="UP000182241"/>
    </source>
</evidence>
<dbReference type="Proteomes" id="UP000182241">
    <property type="component" value="Unassembled WGS sequence"/>
</dbReference>
<evidence type="ECO:0000256" key="1">
    <source>
        <dbReference type="SAM" id="SignalP"/>
    </source>
</evidence>
<reference evidence="3" key="1">
    <citation type="submission" date="2016-10" db="EMBL/GenBank/DDBJ databases">
        <authorList>
            <person name="Varghese N."/>
            <person name="Submissions S."/>
        </authorList>
    </citation>
    <scope>NUCLEOTIDE SEQUENCE [LARGE SCALE GENOMIC DNA]</scope>
    <source>
        <strain evidence="3">DSM 44234</strain>
    </source>
</reference>
<accession>A0A1H4VFX6</accession>
<dbReference type="InterPro" id="IPR043504">
    <property type="entry name" value="Peptidase_S1_PA_chymotrypsin"/>
</dbReference>
<proteinExistence type="predicted"/>
<name>A0A1H4VFX6_TSUTY</name>
<sequence length="284" mass="28161">MNTRRPLAAVAAILVAATALASCADGGGRGAPEADNVAATPTVSATVAAPAAPKYIDVTGQGRELPRDSVDRAQFSATPQPGAKVLRWNSAGVGDRCTLGPAVTVGSRSAFLTAGHCAGAGVTQFAQGDAAGKVLIPLGPAVQAVNEDGVPGADGILDDRALIFTSTPPTPQIAGTWTVAGSLTVKETQRLPHGTPICVDGATSGVRCGGLISAERGRVEFVGKPGTAAPSKGDSGAPVFVVDDSGRATVIGLVTSEARDGSTTNATFIEPALLSLGAELVTAS</sequence>
<keyword evidence="3" id="KW-1185">Reference proteome</keyword>
<dbReference type="SUPFAM" id="SSF50494">
    <property type="entry name" value="Trypsin-like serine proteases"/>
    <property type="match status" value="1"/>
</dbReference>
<keyword evidence="1" id="KW-0732">Signal</keyword>
<feature type="chain" id="PRO_5010165557" description="Trypsin" evidence="1">
    <location>
        <begin position="22"/>
        <end position="284"/>
    </location>
</feature>
<dbReference type="PROSITE" id="PS51257">
    <property type="entry name" value="PROKAR_LIPOPROTEIN"/>
    <property type="match status" value="1"/>
</dbReference>
<dbReference type="AlphaFoldDB" id="A0A1H4VFX6"/>
<gene>
    <name evidence="2" type="ORF">SAMN04489793_3218</name>
</gene>
<organism evidence="2 3">
    <name type="scientific">Tsukamurella tyrosinosolvens</name>
    <dbReference type="NCBI Taxonomy" id="57704"/>
    <lineage>
        <taxon>Bacteria</taxon>
        <taxon>Bacillati</taxon>
        <taxon>Actinomycetota</taxon>
        <taxon>Actinomycetes</taxon>
        <taxon>Mycobacteriales</taxon>
        <taxon>Tsukamurellaceae</taxon>
        <taxon>Tsukamurella</taxon>
    </lineage>
</organism>
<dbReference type="Gene3D" id="2.40.10.10">
    <property type="entry name" value="Trypsin-like serine proteases"/>
    <property type="match status" value="2"/>
</dbReference>
<feature type="signal peptide" evidence="1">
    <location>
        <begin position="1"/>
        <end position="21"/>
    </location>
</feature>
<protein>
    <recommendedName>
        <fullName evidence="4">Trypsin</fullName>
    </recommendedName>
</protein>
<dbReference type="InterPro" id="IPR009003">
    <property type="entry name" value="Peptidase_S1_PA"/>
</dbReference>
<dbReference type="STRING" id="57704.SAMN04489793_3218"/>
<evidence type="ECO:0000313" key="2">
    <source>
        <dbReference type="EMBL" id="SEC79999.1"/>
    </source>
</evidence>
<dbReference type="RefSeq" id="WP_068742790.1">
    <property type="nucleotide sequence ID" value="NZ_FNSA01000003.1"/>
</dbReference>
<dbReference type="OrthoDB" id="4748895at2"/>